<name>A0A0E3WUJ9_9EURY</name>
<dbReference type="PATRIC" id="fig|1434110.4.peg.5090"/>
<dbReference type="KEGG" id="mhor:MSHOH_4002"/>
<protein>
    <submittedName>
        <fullName evidence="1">Uncharacterized protein</fullName>
    </submittedName>
</protein>
<dbReference type="HOGENOM" id="CLU_734907_0_0_2"/>
<proteinExistence type="predicted"/>
<dbReference type="AlphaFoldDB" id="A0A0E3WUJ9"/>
<keyword evidence="2" id="KW-1185">Reference proteome</keyword>
<organism evidence="1 2">
    <name type="scientific">Methanosarcina horonobensis HB-1 = JCM 15518</name>
    <dbReference type="NCBI Taxonomy" id="1434110"/>
    <lineage>
        <taxon>Archaea</taxon>
        <taxon>Methanobacteriati</taxon>
        <taxon>Methanobacteriota</taxon>
        <taxon>Stenosarchaea group</taxon>
        <taxon>Methanomicrobia</taxon>
        <taxon>Methanosarcinales</taxon>
        <taxon>Methanosarcinaceae</taxon>
        <taxon>Methanosarcina</taxon>
    </lineage>
</organism>
<gene>
    <name evidence="1" type="ORF">MSHOH_4002</name>
</gene>
<sequence>MEISLGPATILKQRSGIVLIRKNVSLDEVHLQKLQPLLEKNGGNLSAAIREVIDLFSLCPESHETLKETAESLKRKESLPEIREQFLRSGEYVMINQQMMKWLMRSSAGKLIDKDIVHGLINPYLITTISELEEHLNNTSRLMGWKIEVLSSAKESFQNEDATIDFIGGDRDLRELFVKTVCIFLSCWMGLDAEALHRKSNSITVYLRHSARHDIQDITPGVRKHFGSKDLLYREIERKPAFWVTLAELYTKFNYQRVNLDKNLFEALLAGKLPDITKYFEIKADRPLREIPLSELLPLFKYLVVASQLVSDVEIFAEKGKEYIKIRHDYSDECVVLKLIQLFSNLFEAGLHRFSVTYVSGLIIFDFSLPETSLQDAVKVSSDLDF</sequence>
<evidence type="ECO:0000313" key="2">
    <source>
        <dbReference type="Proteomes" id="UP000033101"/>
    </source>
</evidence>
<dbReference type="EMBL" id="CP009516">
    <property type="protein sequence ID" value="AKB80485.1"/>
    <property type="molecule type" value="Genomic_DNA"/>
</dbReference>
<evidence type="ECO:0000313" key="1">
    <source>
        <dbReference type="EMBL" id="AKB80485.1"/>
    </source>
</evidence>
<accession>A0A0E3WUJ9</accession>
<reference evidence="1 2" key="1">
    <citation type="submission" date="2014-07" db="EMBL/GenBank/DDBJ databases">
        <title>Methanogenic archaea and the global carbon cycle.</title>
        <authorList>
            <person name="Henriksen J.R."/>
            <person name="Luke J."/>
            <person name="Reinhart S."/>
            <person name="Benedict M.N."/>
            <person name="Youngblut N.D."/>
            <person name="Metcalf M.E."/>
            <person name="Whitaker R.J."/>
            <person name="Metcalf W.W."/>
        </authorList>
    </citation>
    <scope>NUCLEOTIDE SEQUENCE [LARGE SCALE GENOMIC DNA]</scope>
    <source>
        <strain evidence="1 2">HB-1</strain>
    </source>
</reference>
<dbReference type="OrthoDB" id="131953at2157"/>
<dbReference type="STRING" id="1434110.MSHOH_4002"/>
<dbReference type="Proteomes" id="UP000033101">
    <property type="component" value="Chromosome"/>
</dbReference>